<organism evidence="3 4">
    <name type="scientific">Polarella glacialis</name>
    <name type="common">Dinoflagellate</name>
    <dbReference type="NCBI Taxonomy" id="89957"/>
    <lineage>
        <taxon>Eukaryota</taxon>
        <taxon>Sar</taxon>
        <taxon>Alveolata</taxon>
        <taxon>Dinophyceae</taxon>
        <taxon>Suessiales</taxon>
        <taxon>Suessiaceae</taxon>
        <taxon>Polarella</taxon>
    </lineage>
</organism>
<feature type="non-terminal residue" evidence="3">
    <location>
        <position position="106"/>
    </location>
</feature>
<sequence length="106" mass="11479">MLVCIALIISIFKLVGPRRPTIKLFGMMMLCLVSWVLHIVFAGPIRIGKGASIDSGVPIHSGVSIDSSASIDSGVTPAAVRHCEQDRNPDDDHDHDEGSKRWTADE</sequence>
<proteinExistence type="predicted"/>
<evidence type="ECO:0000313" key="4">
    <source>
        <dbReference type="Proteomes" id="UP000626109"/>
    </source>
</evidence>
<accession>A0A813JKV2</accession>
<evidence type="ECO:0000256" key="2">
    <source>
        <dbReference type="SAM" id="Phobius"/>
    </source>
</evidence>
<keyword evidence="2" id="KW-1133">Transmembrane helix</keyword>
<comment type="caution">
    <text evidence="3">The sequence shown here is derived from an EMBL/GenBank/DDBJ whole genome shotgun (WGS) entry which is preliminary data.</text>
</comment>
<evidence type="ECO:0000313" key="3">
    <source>
        <dbReference type="EMBL" id="CAE8678987.1"/>
    </source>
</evidence>
<keyword evidence="2" id="KW-0812">Transmembrane</keyword>
<dbReference type="Proteomes" id="UP000626109">
    <property type="component" value="Unassembled WGS sequence"/>
</dbReference>
<reference evidence="3" key="1">
    <citation type="submission" date="2021-02" db="EMBL/GenBank/DDBJ databases">
        <authorList>
            <person name="Dougan E. K."/>
            <person name="Rhodes N."/>
            <person name="Thang M."/>
            <person name="Chan C."/>
        </authorList>
    </citation>
    <scope>NUCLEOTIDE SEQUENCE</scope>
</reference>
<dbReference type="InterPro" id="IPR011004">
    <property type="entry name" value="Trimer_LpxA-like_sf"/>
</dbReference>
<dbReference type="AlphaFoldDB" id="A0A813JKV2"/>
<keyword evidence="2" id="KW-0472">Membrane</keyword>
<gene>
    <name evidence="3" type="ORF">PGLA2088_LOCUS21124</name>
</gene>
<dbReference type="EMBL" id="CAJNNW010025729">
    <property type="protein sequence ID" value="CAE8678987.1"/>
    <property type="molecule type" value="Genomic_DNA"/>
</dbReference>
<name>A0A813JKV2_POLGL</name>
<feature type="transmembrane region" description="Helical" evidence="2">
    <location>
        <begin position="27"/>
        <end position="45"/>
    </location>
</feature>
<protein>
    <submittedName>
        <fullName evidence="3">Uncharacterized protein</fullName>
    </submittedName>
</protein>
<evidence type="ECO:0000256" key="1">
    <source>
        <dbReference type="SAM" id="MobiDB-lite"/>
    </source>
</evidence>
<feature type="region of interest" description="Disordered" evidence="1">
    <location>
        <begin position="83"/>
        <end position="106"/>
    </location>
</feature>
<dbReference type="SUPFAM" id="SSF51161">
    <property type="entry name" value="Trimeric LpxA-like enzymes"/>
    <property type="match status" value="1"/>
</dbReference>